<protein>
    <submittedName>
        <fullName evidence="1">Uncharacterized protein</fullName>
    </submittedName>
</protein>
<comment type="caution">
    <text evidence="1">The sequence shown here is derived from an EMBL/GenBank/DDBJ whole genome shotgun (WGS) entry which is preliminary data.</text>
</comment>
<gene>
    <name evidence="1" type="ORF">BS47DRAFT_1052822</name>
</gene>
<organism evidence="1 2">
    <name type="scientific">Hydnum rufescens UP504</name>
    <dbReference type="NCBI Taxonomy" id="1448309"/>
    <lineage>
        <taxon>Eukaryota</taxon>
        <taxon>Fungi</taxon>
        <taxon>Dikarya</taxon>
        <taxon>Basidiomycota</taxon>
        <taxon>Agaricomycotina</taxon>
        <taxon>Agaricomycetes</taxon>
        <taxon>Cantharellales</taxon>
        <taxon>Hydnaceae</taxon>
        <taxon>Hydnum</taxon>
    </lineage>
</organism>
<evidence type="ECO:0000313" key="2">
    <source>
        <dbReference type="Proteomes" id="UP000886523"/>
    </source>
</evidence>
<reference evidence="1" key="1">
    <citation type="journal article" date="2020" name="Nat. Commun.">
        <title>Large-scale genome sequencing of mycorrhizal fungi provides insights into the early evolution of symbiotic traits.</title>
        <authorList>
            <person name="Miyauchi S."/>
            <person name="Kiss E."/>
            <person name="Kuo A."/>
            <person name="Drula E."/>
            <person name="Kohler A."/>
            <person name="Sanchez-Garcia M."/>
            <person name="Morin E."/>
            <person name="Andreopoulos B."/>
            <person name="Barry K.W."/>
            <person name="Bonito G."/>
            <person name="Buee M."/>
            <person name="Carver A."/>
            <person name="Chen C."/>
            <person name="Cichocki N."/>
            <person name="Clum A."/>
            <person name="Culley D."/>
            <person name="Crous P.W."/>
            <person name="Fauchery L."/>
            <person name="Girlanda M."/>
            <person name="Hayes R.D."/>
            <person name="Keri Z."/>
            <person name="LaButti K."/>
            <person name="Lipzen A."/>
            <person name="Lombard V."/>
            <person name="Magnuson J."/>
            <person name="Maillard F."/>
            <person name="Murat C."/>
            <person name="Nolan M."/>
            <person name="Ohm R.A."/>
            <person name="Pangilinan J."/>
            <person name="Pereira M.F."/>
            <person name="Perotto S."/>
            <person name="Peter M."/>
            <person name="Pfister S."/>
            <person name="Riley R."/>
            <person name="Sitrit Y."/>
            <person name="Stielow J.B."/>
            <person name="Szollosi G."/>
            <person name="Zifcakova L."/>
            <person name="Stursova M."/>
            <person name="Spatafora J.W."/>
            <person name="Tedersoo L."/>
            <person name="Vaario L.M."/>
            <person name="Yamada A."/>
            <person name="Yan M."/>
            <person name="Wang P."/>
            <person name="Xu J."/>
            <person name="Bruns T."/>
            <person name="Baldrian P."/>
            <person name="Vilgalys R."/>
            <person name="Dunand C."/>
            <person name="Henrissat B."/>
            <person name="Grigoriev I.V."/>
            <person name="Hibbett D."/>
            <person name="Nagy L.G."/>
            <person name="Martin F.M."/>
        </authorList>
    </citation>
    <scope>NUCLEOTIDE SEQUENCE</scope>
    <source>
        <strain evidence="1">UP504</strain>
    </source>
</reference>
<dbReference type="Proteomes" id="UP000886523">
    <property type="component" value="Unassembled WGS sequence"/>
</dbReference>
<name>A0A9P6AW64_9AGAM</name>
<dbReference type="EMBL" id="MU128985">
    <property type="protein sequence ID" value="KAF9512520.1"/>
    <property type="molecule type" value="Genomic_DNA"/>
</dbReference>
<accession>A0A9P6AW64</accession>
<sequence length="131" mass="14559">MICACWLTAQFVSHSHLDEVAGGLCSSVDGMVSFPFLSQGDGVEDFVSIHWWAKFTTPLHAVGGRWAVLIKWMAWFLSHSHLRGTGWRFLCQSIGGKIHPPLHAVGSREAEWRILCPSFGGQNFPHLCVLV</sequence>
<evidence type="ECO:0000313" key="1">
    <source>
        <dbReference type="EMBL" id="KAF9512520.1"/>
    </source>
</evidence>
<keyword evidence="2" id="KW-1185">Reference proteome</keyword>
<proteinExistence type="predicted"/>
<dbReference type="AlphaFoldDB" id="A0A9P6AW64"/>